<protein>
    <submittedName>
        <fullName evidence="4">RNA-dependent RNA polymerase</fullName>
        <ecNumber evidence="4">2.7.7.48</ecNumber>
    </submittedName>
</protein>
<dbReference type="PANTHER" id="PTHR34456:SF9">
    <property type="entry name" value="MITOVIRUS RNA-DEPENDENT RNA POLYMERASE"/>
    <property type="match status" value="1"/>
</dbReference>
<evidence type="ECO:0000256" key="3">
    <source>
        <dbReference type="ARBA" id="ARBA00022695"/>
    </source>
</evidence>
<organism evidence="4 5">
    <name type="scientific">Nigrospora oryzae mitovirus 1</name>
    <dbReference type="NCBI Taxonomy" id="2497444"/>
    <lineage>
        <taxon>Viruses</taxon>
        <taxon>Riboviria</taxon>
        <taxon>Orthornavirae</taxon>
        <taxon>Lenarviricota</taxon>
        <taxon>Howeltoviricetes</taxon>
        <taxon>Cryppavirales</taxon>
        <taxon>Mitoviridae</taxon>
        <taxon>Duamitovirus</taxon>
        <taxon>Duamitovirus nior1</taxon>
    </lineage>
</organism>
<dbReference type="EC" id="2.7.7.48" evidence="4"/>
<keyword evidence="2 4" id="KW-0808">Transferase</keyword>
<dbReference type="GeneID" id="80537791"/>
<evidence type="ECO:0000313" key="4">
    <source>
        <dbReference type="EMBL" id="AZP53928.1"/>
    </source>
</evidence>
<dbReference type="InterPro" id="IPR043502">
    <property type="entry name" value="DNA/RNA_pol_sf"/>
</dbReference>
<dbReference type="SUPFAM" id="SSF56672">
    <property type="entry name" value="DNA/RNA polymerases"/>
    <property type="match status" value="1"/>
</dbReference>
<dbReference type="PANTHER" id="PTHR34456">
    <property type="entry name" value="MITOVIRUS RNA-DEPENDENT RNA POLYMERASE"/>
    <property type="match status" value="1"/>
</dbReference>
<sequence length="790" mass="89744">MKRTNDNRLLNFLKNLKPKSLHRFKLLVLSQSNLRTILQTFGKANALSLGRTERLKERVRVTHNFIKFLLKFKKNHGDEFVIKWLKSSSVALQKYLGKDPIKSLRDLEPNIPLPRLINGCPAYINKSDRFQMRNGNQWICRYWLTQLNLFRILLGPMKSKVNSIYDPFKGKMDSLLDLILVASGPSNPFKRLPGFEKIKFRTPMSLILSHSSSPSNSHSFSGLITDLYLLKIKEVTPEWMNILQYFKVLEKGGFQTRRIRSLLGGLESLYYLGITEGLKLPFKKSISGSGLSQFAIKEEAAGKVRVFALIDSITQSILAPLHDYLFSILKIIPNDGTFDQDESVKRSANKFKTYGVAYSFDLSSATDRLPARLTAQILESLVSIPGFGDAWLNLMVDREFNFSSSVKRKYPHLLEDQNNRYRYSVGQPMGGLSSWAGLAISHHWILQYCSGSQIWDERYEVLGDDIVIFDKCLADKYLKVMEDLGVDINISKSISNSSLGFEFAKRTVMNGVDISPVSLREVMVSSGISSRVTLAFSYLKRGLIRSSSLLAATLSKVGSPKSLRNIKDIGLPALNLLSLLNSSNLIERRVVIESLVNPNYMDFDWEKAKFDLPLRSLLKYIVDVLNGQGGYYPFSKESDRNEFFKELEPFLVDAILQEALSKMKILCKDLDQLLVKGSSTLFRGSPSKLLKAQLSGFWQDVLIGFSNYDYLSNAEDIEDKLYFHAKSRRVGVDEALKILEDVEGQVFKFTFKTQVSRIKYDKVTSPVLESIRKSQGLVPMSYWHHGLDTL</sequence>
<evidence type="ECO:0000256" key="2">
    <source>
        <dbReference type="ARBA" id="ARBA00022679"/>
    </source>
</evidence>
<keyword evidence="1 4" id="KW-0696">RNA-directed RNA polymerase</keyword>
<dbReference type="GO" id="GO:0003968">
    <property type="term" value="F:RNA-directed RNA polymerase activity"/>
    <property type="evidence" value="ECO:0007669"/>
    <property type="project" value="UniProtKB-KW"/>
</dbReference>
<reference evidence="5" key="1">
    <citation type="submission" date="2018-08" db="EMBL/GenBank/DDBJ databases">
        <title>Leucobacter sp. wl 10 isolated from wastewater.</title>
        <authorList>
            <person name="Liu H."/>
        </authorList>
    </citation>
    <scope>NUCLEOTIDE SEQUENCE [LARGE SCALE GENOMIC DNA]</scope>
</reference>
<accession>A0ABM7CYH0</accession>
<proteinExistence type="predicted"/>
<dbReference type="EMBL" id="MH823901">
    <property type="protein sequence ID" value="AZP53928.1"/>
    <property type="molecule type" value="Genomic_RNA"/>
</dbReference>
<name>A0ABM7CYH0_9VIRU</name>
<evidence type="ECO:0000313" key="5">
    <source>
        <dbReference type="Proteomes" id="UP000831237"/>
    </source>
</evidence>
<evidence type="ECO:0000256" key="1">
    <source>
        <dbReference type="ARBA" id="ARBA00022484"/>
    </source>
</evidence>
<dbReference type="Pfam" id="PF05919">
    <property type="entry name" value="Mitovir_RNA_pol"/>
    <property type="match status" value="1"/>
</dbReference>
<dbReference type="InterPro" id="IPR008686">
    <property type="entry name" value="RNA_pol_mitovir"/>
</dbReference>
<dbReference type="RefSeq" id="YP_010799404.1">
    <property type="nucleotide sequence ID" value="NC_076650.1"/>
</dbReference>
<keyword evidence="3 4" id="KW-0548">Nucleotidyltransferase</keyword>
<dbReference type="Proteomes" id="UP000831237">
    <property type="component" value="Segment"/>
</dbReference>
<keyword evidence="5" id="KW-1185">Reference proteome</keyword>